<evidence type="ECO:0000313" key="3">
    <source>
        <dbReference type="Proteomes" id="UP000215355"/>
    </source>
</evidence>
<evidence type="ECO:0000313" key="2">
    <source>
        <dbReference type="EMBL" id="SNV60794.1"/>
    </source>
</evidence>
<dbReference type="EMBL" id="LT906468">
    <property type="protein sequence ID" value="SNV60794.1"/>
    <property type="molecule type" value="Genomic_DNA"/>
</dbReference>
<accession>A0AAJ4XEY3</accession>
<evidence type="ECO:0000256" key="1">
    <source>
        <dbReference type="SAM" id="MobiDB-lite"/>
    </source>
</evidence>
<dbReference type="KEGG" id="smiz:4412673_03647"/>
<name>A0AAJ4XEY3_9SPHI</name>
<protein>
    <submittedName>
        <fullName evidence="2">Uncharacterized protein</fullName>
    </submittedName>
</protein>
<sequence>MKKEYKQPKVEVTLIYTEEGIAAGSARVDPRNQNGFMEEQWIQEDDDNRNIDW</sequence>
<dbReference type="AlphaFoldDB" id="A0AAJ4XEY3"/>
<feature type="region of interest" description="Disordered" evidence="1">
    <location>
        <begin position="26"/>
        <end position="53"/>
    </location>
</feature>
<organism evidence="2 3">
    <name type="scientific">Sphingobacterium mizutaii</name>
    <dbReference type="NCBI Taxonomy" id="1010"/>
    <lineage>
        <taxon>Bacteria</taxon>
        <taxon>Pseudomonadati</taxon>
        <taxon>Bacteroidota</taxon>
        <taxon>Sphingobacteriia</taxon>
        <taxon>Sphingobacteriales</taxon>
        <taxon>Sphingobacteriaceae</taxon>
        <taxon>Sphingobacterium</taxon>
    </lineage>
</organism>
<proteinExistence type="predicted"/>
<reference evidence="2 3" key="1">
    <citation type="submission" date="2017-06" db="EMBL/GenBank/DDBJ databases">
        <authorList>
            <consortium name="Pathogen Informatics"/>
        </authorList>
    </citation>
    <scope>NUCLEOTIDE SEQUENCE [LARGE SCALE GENOMIC DNA]</scope>
    <source>
        <strain evidence="2 3">NCTC12149</strain>
    </source>
</reference>
<dbReference type="RefSeq" id="WP_169919020.1">
    <property type="nucleotide sequence ID" value="NZ_CP158798.1"/>
</dbReference>
<gene>
    <name evidence="2" type="ORF">SAMEA4412673_03647</name>
</gene>
<dbReference type="Proteomes" id="UP000215355">
    <property type="component" value="Chromosome 1"/>
</dbReference>